<evidence type="ECO:0000256" key="3">
    <source>
        <dbReference type="ARBA" id="ARBA00022722"/>
    </source>
</evidence>
<feature type="domain" description="Endonuclease/exonuclease/phosphatase" evidence="10">
    <location>
        <begin position="59"/>
        <end position="345"/>
    </location>
</feature>
<evidence type="ECO:0000313" key="12">
    <source>
        <dbReference type="Proteomes" id="UP001198182"/>
    </source>
</evidence>
<evidence type="ECO:0000256" key="4">
    <source>
        <dbReference type="ARBA" id="ARBA00022723"/>
    </source>
</evidence>
<evidence type="ECO:0000256" key="2">
    <source>
        <dbReference type="ARBA" id="ARBA00001946"/>
    </source>
</evidence>
<evidence type="ECO:0000256" key="6">
    <source>
        <dbReference type="ARBA" id="ARBA00022801"/>
    </source>
</evidence>
<dbReference type="InterPro" id="IPR036691">
    <property type="entry name" value="Endo/exonu/phosph_ase_sf"/>
</dbReference>
<protein>
    <submittedName>
        <fullName evidence="11">Endonuclease/exonuclease/phosphatase family protein</fullName>
    </submittedName>
</protein>
<keyword evidence="12" id="KW-1185">Reference proteome</keyword>
<evidence type="ECO:0000313" key="11">
    <source>
        <dbReference type="EMBL" id="MCC2231898.1"/>
    </source>
</evidence>
<evidence type="ECO:0000256" key="5">
    <source>
        <dbReference type="ARBA" id="ARBA00022763"/>
    </source>
</evidence>
<keyword evidence="8" id="KW-0234">DNA repair</keyword>
<evidence type="ECO:0000256" key="7">
    <source>
        <dbReference type="ARBA" id="ARBA00022842"/>
    </source>
</evidence>
<reference evidence="11" key="1">
    <citation type="submission" date="2021-10" db="EMBL/GenBank/DDBJ databases">
        <title>Anaerobic single-cell dispensing facilitates the cultivation of human gut bacteria.</title>
        <authorList>
            <person name="Afrizal A."/>
        </authorList>
    </citation>
    <scope>NUCLEOTIDE SEQUENCE</scope>
    <source>
        <strain evidence="11">CLA-AA-H215</strain>
    </source>
</reference>
<gene>
    <name evidence="11" type="ORF">LKD81_12975</name>
</gene>
<keyword evidence="11" id="KW-0255">Endonuclease</keyword>
<evidence type="ECO:0000256" key="8">
    <source>
        <dbReference type="ARBA" id="ARBA00023204"/>
    </source>
</evidence>
<name>A0AAE3EC06_9FIRM</name>
<feature type="transmembrane region" description="Helical" evidence="9">
    <location>
        <begin position="7"/>
        <end position="28"/>
    </location>
</feature>
<dbReference type="RefSeq" id="WP_308454383.1">
    <property type="nucleotide sequence ID" value="NZ_JAJEQR010000043.1"/>
</dbReference>
<organism evidence="11 12">
    <name type="scientific">Hominifimenecus microfluidus</name>
    <dbReference type="NCBI Taxonomy" id="2885348"/>
    <lineage>
        <taxon>Bacteria</taxon>
        <taxon>Bacillati</taxon>
        <taxon>Bacillota</taxon>
        <taxon>Clostridia</taxon>
        <taxon>Lachnospirales</taxon>
        <taxon>Lachnospiraceae</taxon>
        <taxon>Hominifimenecus</taxon>
    </lineage>
</organism>
<comment type="cofactor">
    <cofactor evidence="1">
        <name>Mn(2+)</name>
        <dbReference type="ChEBI" id="CHEBI:29035"/>
    </cofactor>
</comment>
<evidence type="ECO:0000256" key="9">
    <source>
        <dbReference type="SAM" id="Phobius"/>
    </source>
</evidence>
<evidence type="ECO:0000256" key="1">
    <source>
        <dbReference type="ARBA" id="ARBA00001936"/>
    </source>
</evidence>
<proteinExistence type="predicted"/>
<dbReference type="AlphaFoldDB" id="A0AAE3EC06"/>
<keyword evidence="7" id="KW-0460">Magnesium</keyword>
<dbReference type="Proteomes" id="UP001198182">
    <property type="component" value="Unassembled WGS sequence"/>
</dbReference>
<dbReference type="GO" id="GO:0016787">
    <property type="term" value="F:hydrolase activity"/>
    <property type="evidence" value="ECO:0007669"/>
    <property type="project" value="UniProtKB-KW"/>
</dbReference>
<keyword evidence="3" id="KW-0540">Nuclease</keyword>
<dbReference type="Gene3D" id="3.60.10.10">
    <property type="entry name" value="Endonuclease/exonuclease/phosphatase"/>
    <property type="match status" value="1"/>
</dbReference>
<keyword evidence="5" id="KW-0227">DNA damage</keyword>
<dbReference type="PANTHER" id="PTHR15822:SF4">
    <property type="entry name" value="TYROSYL-DNA PHOSPHODIESTERASE 2"/>
    <property type="match status" value="1"/>
</dbReference>
<keyword evidence="6" id="KW-0378">Hydrolase</keyword>
<dbReference type="GO" id="GO:0004519">
    <property type="term" value="F:endonuclease activity"/>
    <property type="evidence" value="ECO:0007669"/>
    <property type="project" value="UniProtKB-KW"/>
</dbReference>
<dbReference type="SUPFAM" id="SSF56219">
    <property type="entry name" value="DNase I-like"/>
    <property type="match status" value="1"/>
</dbReference>
<keyword evidence="4" id="KW-0479">Metal-binding</keyword>
<dbReference type="Pfam" id="PF03372">
    <property type="entry name" value="Exo_endo_phos"/>
    <property type="match status" value="1"/>
</dbReference>
<evidence type="ECO:0000259" key="10">
    <source>
        <dbReference type="Pfam" id="PF03372"/>
    </source>
</evidence>
<keyword evidence="9" id="KW-0472">Membrane</keyword>
<keyword evidence="9" id="KW-1133">Transmembrane helix</keyword>
<dbReference type="GO" id="GO:0046872">
    <property type="term" value="F:metal ion binding"/>
    <property type="evidence" value="ECO:0007669"/>
    <property type="project" value="UniProtKB-KW"/>
</dbReference>
<dbReference type="EMBL" id="JAJEQR010000043">
    <property type="protein sequence ID" value="MCC2231898.1"/>
    <property type="molecule type" value="Genomic_DNA"/>
</dbReference>
<dbReference type="InterPro" id="IPR005135">
    <property type="entry name" value="Endo/exonuclease/phosphatase"/>
</dbReference>
<accession>A0AAE3EC06</accession>
<dbReference type="PANTHER" id="PTHR15822">
    <property type="entry name" value="TRAF AND TNF RECEPTOR-ASSOCIATED PROTEIN"/>
    <property type="match status" value="1"/>
</dbReference>
<sequence length="359" mass="39628">MKKIIKAIGLCLGVIVLAAAAFILYLFVTDYRPQDEEEVVLEGSGSRAIAPGDALSVLTFNIGYGGLDADTDFFMDGGSAVLATSKEKVESNISGVGDILTRENTDVVFLQEVDLDSKRSWNVNEAELLAGRLSDRSMAYGVNYRCRYIPYPWPMMGKVEGGLVTYNALAAENTAVRKALPGSFSWPVSMCQLKRCLLVERVPLEGTEQELVLVNLHLEAYDSDGGGKKAQTKVLYELLQREYEKGNYVIAGGDFNQTFDTVPEDLYPLKFTDHFMPGRIDTSVLGEGWTFANDVSAPTSRLLNEPYDPDSENTQYYMLDGFILSPNVTLTAVKTLDEGFAYTDHNPVRVDVVLDTQND</sequence>
<keyword evidence="9" id="KW-0812">Transmembrane</keyword>
<dbReference type="InterPro" id="IPR051547">
    <property type="entry name" value="TDP2-like"/>
</dbReference>
<comment type="caution">
    <text evidence="11">The sequence shown here is derived from an EMBL/GenBank/DDBJ whole genome shotgun (WGS) entry which is preliminary data.</text>
</comment>
<dbReference type="GO" id="GO:0006281">
    <property type="term" value="P:DNA repair"/>
    <property type="evidence" value="ECO:0007669"/>
    <property type="project" value="UniProtKB-KW"/>
</dbReference>
<comment type="cofactor">
    <cofactor evidence="2">
        <name>Mg(2+)</name>
        <dbReference type="ChEBI" id="CHEBI:18420"/>
    </cofactor>
</comment>